<feature type="compositionally biased region" description="Basic and acidic residues" evidence="1">
    <location>
        <begin position="697"/>
        <end position="708"/>
    </location>
</feature>
<feature type="compositionally biased region" description="Low complexity" evidence="1">
    <location>
        <begin position="450"/>
        <end position="478"/>
    </location>
</feature>
<dbReference type="InterPro" id="IPR056149">
    <property type="entry name" value="PRP5/DDX46/KHDC4_KH"/>
</dbReference>
<dbReference type="Gene3D" id="3.30.1370.10">
    <property type="entry name" value="K Homology domain, type 1"/>
    <property type="match status" value="1"/>
</dbReference>
<dbReference type="EMBL" id="SIDB01000007">
    <property type="protein sequence ID" value="KAI3430249.1"/>
    <property type="molecule type" value="Genomic_DNA"/>
</dbReference>
<evidence type="ECO:0000313" key="5">
    <source>
        <dbReference type="Proteomes" id="UP001055712"/>
    </source>
</evidence>
<dbReference type="InterPro" id="IPR031121">
    <property type="entry name" value="RIK/BLOM7"/>
</dbReference>
<feature type="compositionally biased region" description="Polar residues" evidence="1">
    <location>
        <begin position="726"/>
        <end position="753"/>
    </location>
</feature>
<feature type="region of interest" description="Disordered" evidence="1">
    <location>
        <begin position="385"/>
        <end position="781"/>
    </location>
</feature>
<feature type="domain" description="ATP-dependent RNA helicase PRP5/DDX46/KHDC4 KH" evidence="3">
    <location>
        <begin position="142"/>
        <end position="234"/>
    </location>
</feature>
<dbReference type="AlphaFoldDB" id="A0A9D4TNY1"/>
<evidence type="ECO:0000259" key="3">
    <source>
        <dbReference type="Pfam" id="PF23469"/>
    </source>
</evidence>
<feature type="compositionally biased region" description="Low complexity" evidence="1">
    <location>
        <begin position="260"/>
        <end position="286"/>
    </location>
</feature>
<dbReference type="GO" id="GO:0005634">
    <property type="term" value="C:nucleus"/>
    <property type="evidence" value="ECO:0007669"/>
    <property type="project" value="InterPro"/>
</dbReference>
<feature type="compositionally biased region" description="Low complexity" evidence="1">
    <location>
        <begin position="714"/>
        <end position="724"/>
    </location>
</feature>
<dbReference type="InterPro" id="IPR036612">
    <property type="entry name" value="KH_dom_type_1_sf"/>
</dbReference>
<name>A0A9D4TNY1_CHLVU</name>
<gene>
    <name evidence="4" type="ORF">D9Q98_004845</name>
</gene>
<reference evidence="4" key="1">
    <citation type="journal article" date="2019" name="Plant J.">
        <title>Chlorella vulgaris genome assembly and annotation reveals the molecular basis for metabolic acclimation to high light conditions.</title>
        <authorList>
            <person name="Cecchin M."/>
            <person name="Marcolungo L."/>
            <person name="Rossato M."/>
            <person name="Girolomoni L."/>
            <person name="Cosentino E."/>
            <person name="Cuine S."/>
            <person name="Li-Beisson Y."/>
            <person name="Delledonne M."/>
            <person name="Ballottari M."/>
        </authorList>
    </citation>
    <scope>NUCLEOTIDE SEQUENCE</scope>
    <source>
        <strain evidence="4">211/11P</strain>
    </source>
</reference>
<proteinExistence type="predicted"/>
<feature type="compositionally biased region" description="Pro residues" evidence="1">
    <location>
        <begin position="388"/>
        <end position="411"/>
    </location>
</feature>
<feature type="compositionally biased region" description="Low complexity" evidence="1">
    <location>
        <begin position="487"/>
        <end position="498"/>
    </location>
</feature>
<dbReference type="Proteomes" id="UP001055712">
    <property type="component" value="Unassembled WGS sequence"/>
</dbReference>
<keyword evidence="5" id="KW-1185">Reference proteome</keyword>
<dbReference type="Pfam" id="PF22675">
    <property type="entry name" value="KH-I_KHDC4-BBP"/>
    <property type="match status" value="1"/>
</dbReference>
<evidence type="ECO:0000313" key="4">
    <source>
        <dbReference type="EMBL" id="KAI3430249.1"/>
    </source>
</evidence>
<reference evidence="4" key="2">
    <citation type="submission" date="2020-11" db="EMBL/GenBank/DDBJ databases">
        <authorList>
            <person name="Cecchin M."/>
            <person name="Marcolungo L."/>
            <person name="Rossato M."/>
            <person name="Girolomoni L."/>
            <person name="Cosentino E."/>
            <person name="Cuine S."/>
            <person name="Li-Beisson Y."/>
            <person name="Delledonne M."/>
            <person name="Ballottari M."/>
        </authorList>
    </citation>
    <scope>NUCLEOTIDE SEQUENCE</scope>
    <source>
        <strain evidence="4">211/11P</strain>
        <tissue evidence="4">Whole cell</tissue>
    </source>
</reference>
<dbReference type="InterPro" id="IPR055256">
    <property type="entry name" value="KH_1_KHDC4/BBP-like"/>
</dbReference>
<feature type="domain" description="KHDC4/BBP-like KH-domain type I" evidence="2">
    <location>
        <begin position="305"/>
        <end position="376"/>
    </location>
</feature>
<sequence length="781" mass="81629">MKRRKWDVAAPQAVSGSAASPQAAVVPGIAPMALPSSAIPGGLPNAGAGAPARLSGGVDLQMIQRIQAQAAAVASRLNQDALARGVAIPQAPAQDPNAFAAAQLAQMQQQQAAAAAQAAATQALQQQVAAQAAAAKAVANIKAEVTFNNAPPRTRHHLAKRNTQQELETKWRVVVVVRGRYCAPGAQPASDREEDRPLFLRITPSNNLPMDPQWRHHACDMCAADITAIITGRPRPMPQPPAAAGAAPGTVLPPAPPAVAPRGSPPVSAGGSAAVGATPAAGASSGYPTAGPGWACLYLRCDAAPAEFGAADRLRGPAGSYLQHIQAAMGEAASVAVAGRGSGGLPEGPEPLHLHLACLDAGKREEGRRLAANLIDTIRGDYSTAYPSLPPPPASGQYDPPPPPVPLPPAAPTAAPWQQQQQQLGVAPATPAVGPVGPAPPPPLGGGGYTPLHQQQAGQAAAYSSSPSPSPYSGHAHSMQPPPPPQQHYQQQQQQAYQHPPPPLRQQYGYDRPPPPEQQQQQQQGQHSSSFGGYRHQAVAALAGTPPDHNPEAPQQQHRSNQTGHYNNHQQQASYVGAAAAGGYGSAPATEQLQQQQATGQQSRSPYAGYGGGGYRAPPRPPASQAGTQQAWDQRQPAQQQPKPLPPPQQQQLQEPEQPPAKRRFTEAKTDGPSSAQASNPYQLYQQQAARSSADLPHSDSRQHHLQQDKLNGQQAAHAHTATASVHGSQYGNQRRQQEPPSYTMQQQQQEPPSHTAMGPPPPRPPRQQGAVLPGMDAYAD</sequence>
<comment type="caution">
    <text evidence="4">The sequence shown here is derived from an EMBL/GenBank/DDBJ whole genome shotgun (WGS) entry which is preliminary data.</text>
</comment>
<dbReference type="PANTHER" id="PTHR15744:SF0">
    <property type="entry name" value="KH HOMOLOGY DOMAIN-CONTAINING PROTEIN 4"/>
    <property type="match status" value="1"/>
</dbReference>
<dbReference type="Pfam" id="PF23469">
    <property type="entry name" value="KH_12"/>
    <property type="match status" value="1"/>
</dbReference>
<dbReference type="PANTHER" id="PTHR15744">
    <property type="entry name" value="BLOM7"/>
    <property type="match status" value="1"/>
</dbReference>
<feature type="compositionally biased region" description="Low complexity" evidence="1">
    <location>
        <begin position="586"/>
        <end position="608"/>
    </location>
</feature>
<evidence type="ECO:0000259" key="2">
    <source>
        <dbReference type="Pfam" id="PF22675"/>
    </source>
</evidence>
<protein>
    <submittedName>
        <fullName evidence="4">Uncharacterized protein</fullName>
    </submittedName>
</protein>
<evidence type="ECO:0000256" key="1">
    <source>
        <dbReference type="SAM" id="MobiDB-lite"/>
    </source>
</evidence>
<dbReference type="OrthoDB" id="515845at2759"/>
<dbReference type="GO" id="GO:0003723">
    <property type="term" value="F:RNA binding"/>
    <property type="evidence" value="ECO:0007669"/>
    <property type="project" value="InterPro"/>
</dbReference>
<organism evidence="4 5">
    <name type="scientific">Chlorella vulgaris</name>
    <name type="common">Green alga</name>
    <dbReference type="NCBI Taxonomy" id="3077"/>
    <lineage>
        <taxon>Eukaryota</taxon>
        <taxon>Viridiplantae</taxon>
        <taxon>Chlorophyta</taxon>
        <taxon>core chlorophytes</taxon>
        <taxon>Trebouxiophyceae</taxon>
        <taxon>Chlorellales</taxon>
        <taxon>Chlorellaceae</taxon>
        <taxon>Chlorella clade</taxon>
        <taxon>Chlorella</taxon>
    </lineage>
</organism>
<feature type="region of interest" description="Disordered" evidence="1">
    <location>
        <begin position="233"/>
        <end position="286"/>
    </location>
</feature>
<feature type="compositionally biased region" description="Polar residues" evidence="1">
    <location>
        <begin position="672"/>
        <end position="691"/>
    </location>
</feature>
<feature type="compositionally biased region" description="Polar residues" evidence="1">
    <location>
        <begin position="553"/>
        <end position="572"/>
    </location>
</feature>
<accession>A0A9D4TNY1</accession>
<feature type="compositionally biased region" description="Low complexity" evidence="1">
    <location>
        <begin position="412"/>
        <end position="436"/>
    </location>
</feature>